<evidence type="ECO:0000256" key="1">
    <source>
        <dbReference type="ARBA" id="ARBA00012513"/>
    </source>
</evidence>
<dbReference type="GO" id="GO:0004197">
    <property type="term" value="F:cysteine-type endopeptidase activity"/>
    <property type="evidence" value="ECO:0007669"/>
    <property type="project" value="InterPro"/>
</dbReference>
<dbReference type="InterPro" id="IPR020859">
    <property type="entry name" value="ROC"/>
</dbReference>
<comment type="caution">
    <text evidence="12">The sequence shown here is derived from an EMBL/GenBank/DDBJ whole genome shotgun (WGS) entry which is preliminary data.</text>
</comment>
<keyword evidence="6" id="KW-0067">ATP-binding</keyword>
<dbReference type="EMBL" id="CAIIXF020000336">
    <property type="protein sequence ID" value="CAH1803214.1"/>
    <property type="molecule type" value="Genomic_DNA"/>
</dbReference>
<feature type="domain" description="Roc" evidence="11">
    <location>
        <begin position="45"/>
        <end position="370"/>
    </location>
</feature>
<evidence type="ECO:0000313" key="13">
    <source>
        <dbReference type="Proteomes" id="UP000749559"/>
    </source>
</evidence>
<dbReference type="EC" id="2.7.11.1" evidence="1"/>
<evidence type="ECO:0000256" key="8">
    <source>
        <dbReference type="ARBA" id="ARBA00048679"/>
    </source>
</evidence>
<feature type="non-terminal residue" evidence="12">
    <location>
        <position position="1"/>
    </location>
</feature>
<dbReference type="GO" id="GO:0005524">
    <property type="term" value="F:ATP binding"/>
    <property type="evidence" value="ECO:0007669"/>
    <property type="project" value="UniProtKB-KW"/>
</dbReference>
<dbReference type="PANTHER" id="PTHR47679">
    <property type="entry name" value="PROTEIN TORNADO 1"/>
    <property type="match status" value="1"/>
</dbReference>
<dbReference type="Pfam" id="PF08477">
    <property type="entry name" value="Roc"/>
    <property type="match status" value="1"/>
</dbReference>
<evidence type="ECO:0000256" key="6">
    <source>
        <dbReference type="ARBA" id="ARBA00022840"/>
    </source>
</evidence>
<dbReference type="InterPro" id="IPR036388">
    <property type="entry name" value="WH-like_DNA-bd_sf"/>
</dbReference>
<gene>
    <name evidence="12" type="ORF">OFUS_LOCUS26825</name>
</gene>
<evidence type="ECO:0000256" key="9">
    <source>
        <dbReference type="SAM" id="MobiDB-lite"/>
    </source>
</evidence>
<evidence type="ECO:0000256" key="5">
    <source>
        <dbReference type="ARBA" id="ARBA00022777"/>
    </source>
</evidence>
<feature type="region of interest" description="Disordered" evidence="9">
    <location>
        <begin position="716"/>
        <end position="735"/>
    </location>
</feature>
<keyword evidence="5" id="KW-0418">Kinase</keyword>
<comment type="catalytic activity">
    <reaction evidence="7">
        <text>L-threonyl-[protein] + ATP = O-phospho-L-threonyl-[protein] + ADP + H(+)</text>
        <dbReference type="Rhea" id="RHEA:46608"/>
        <dbReference type="Rhea" id="RHEA-COMP:11060"/>
        <dbReference type="Rhea" id="RHEA-COMP:11605"/>
        <dbReference type="ChEBI" id="CHEBI:15378"/>
        <dbReference type="ChEBI" id="CHEBI:30013"/>
        <dbReference type="ChEBI" id="CHEBI:30616"/>
        <dbReference type="ChEBI" id="CHEBI:61977"/>
        <dbReference type="ChEBI" id="CHEBI:456216"/>
        <dbReference type="EC" id="2.7.11.1"/>
    </reaction>
</comment>
<dbReference type="GO" id="GO:0016301">
    <property type="term" value="F:kinase activity"/>
    <property type="evidence" value="ECO:0007669"/>
    <property type="project" value="UniProtKB-KW"/>
</dbReference>
<protein>
    <recommendedName>
        <fullName evidence="1">non-specific serine/threonine protein kinase</fullName>
        <ecNumber evidence="1">2.7.11.1</ecNumber>
    </recommendedName>
</protein>
<dbReference type="AlphaFoldDB" id="A0A8S4QAG2"/>
<keyword evidence="2" id="KW-0808">Transferase</keyword>
<feature type="domain" description="Caspase family p20" evidence="10">
    <location>
        <begin position="765"/>
        <end position="788"/>
    </location>
</feature>
<dbReference type="Gene3D" id="1.10.10.10">
    <property type="entry name" value="Winged helix-like DNA-binding domain superfamily/Winged helix DNA-binding domain"/>
    <property type="match status" value="1"/>
</dbReference>
<dbReference type="InterPro" id="IPR027417">
    <property type="entry name" value="P-loop_NTPase"/>
</dbReference>
<dbReference type="PANTHER" id="PTHR47679:SF2">
    <property type="entry name" value="C-TERMINAL OF ROC (COR) DOMAIN-CONTAINING PROTEIN"/>
    <property type="match status" value="1"/>
</dbReference>
<dbReference type="OrthoDB" id="6114177at2759"/>
<dbReference type="Pfam" id="PF16095">
    <property type="entry name" value="COR-A"/>
    <property type="match status" value="1"/>
</dbReference>
<keyword evidence="3" id="KW-0677">Repeat</keyword>
<dbReference type="Gene3D" id="3.40.50.300">
    <property type="entry name" value="P-loop containing nucleotide triphosphate hydrolases"/>
    <property type="match status" value="2"/>
</dbReference>
<evidence type="ECO:0000256" key="7">
    <source>
        <dbReference type="ARBA" id="ARBA00047899"/>
    </source>
</evidence>
<evidence type="ECO:0000256" key="4">
    <source>
        <dbReference type="ARBA" id="ARBA00022741"/>
    </source>
</evidence>
<dbReference type="InterPro" id="IPR001309">
    <property type="entry name" value="Pept_C14_p20"/>
</dbReference>
<dbReference type="PROSITE" id="PS50208">
    <property type="entry name" value="CASPASE_P20"/>
    <property type="match status" value="1"/>
</dbReference>
<dbReference type="GO" id="GO:0006508">
    <property type="term" value="P:proteolysis"/>
    <property type="evidence" value="ECO:0007669"/>
    <property type="project" value="InterPro"/>
</dbReference>
<dbReference type="PROSITE" id="PS51424">
    <property type="entry name" value="ROC"/>
    <property type="match status" value="1"/>
</dbReference>
<dbReference type="Gene3D" id="3.30.70.1390">
    <property type="entry name" value="ROC domain from the Parkinson's disease-associated leucine-rich repeat kinase 2"/>
    <property type="match status" value="1"/>
</dbReference>
<evidence type="ECO:0000256" key="2">
    <source>
        <dbReference type="ARBA" id="ARBA00022679"/>
    </source>
</evidence>
<dbReference type="SUPFAM" id="SSF52540">
    <property type="entry name" value="P-loop containing nucleoside triphosphate hydrolases"/>
    <property type="match status" value="1"/>
</dbReference>
<evidence type="ECO:0000256" key="3">
    <source>
        <dbReference type="ARBA" id="ARBA00022737"/>
    </source>
</evidence>
<sequence length="788" mass="91355">MRMSMIMLQVFTLDQLRAIRNVQRRAELLSNPEYLEAYQKAREEGTREVYHTRVMIVGQYGVGKTSLKKRLLDEGFSREHNSTDGIQVDPSACYIDISNSFLWKTKAQGFTLKEDTDDPQDVYDSEVAKKLHAIKDRISGFTLKEDTDDPQDVYDSEVAKKLHAIKDRISGERVRDSSAGATCTIPPDRIPDTIKSKFLSLEDGKNREENQLKLSFWDFGGQHVFYTTHQTFLTDRAIYLLVVDLTKDLDDKVDTIRQSRRGPKRDTAAPEKVKDYLDYWLNSIHTHAGKSSPETQSLSPPVIIVGTHKDAHNVTDKYINDYFHKIETYLHGKVYFHHVHTRYIAVDNKSDDDHELDELKKTIVQLAEAQGFWGQEVPIKWLLLEKNLRGLKVREPVRFLKFEQVKAIGLKEGIDEASVTACLEFYHSVGDMIFFNENNLCDLVILDPQWLIDVFKSIITVPEFHRVPSGRNKFDSTVWERLDKDGVLHEEFILTVWKELYPDISIHSDIMIELMQRFDLIGSFGNNQEITQGKRQFFVPCLLPKPEPSDFIKDQQLVGGTLFYKFTFFPRGLFHRVVAKICLKNIWPLYGNAFFDYARFEVGDGCCVLTLLAEDNHLEMKIHQTLEERTDQENNAMCIKIREDIEAMLMTTIKNYCPNVDPEISVRCICPNVEEERRTLVPISEKDINRGQKQCKSHHHSIKLDQYKLWYNTAHMDSDSESSNPESTDSEEYFDKENIHIHTSTKEFSEKWSKHKNAYTNASMPRGRCLIINNFAFRPKMSNRDGTE</sequence>
<dbReference type="InterPro" id="IPR032171">
    <property type="entry name" value="COR-A"/>
</dbReference>
<comment type="catalytic activity">
    <reaction evidence="8">
        <text>L-seryl-[protein] + ATP = O-phospho-L-seryl-[protein] + ADP + H(+)</text>
        <dbReference type="Rhea" id="RHEA:17989"/>
        <dbReference type="Rhea" id="RHEA-COMP:9863"/>
        <dbReference type="Rhea" id="RHEA-COMP:11604"/>
        <dbReference type="ChEBI" id="CHEBI:15378"/>
        <dbReference type="ChEBI" id="CHEBI:29999"/>
        <dbReference type="ChEBI" id="CHEBI:30616"/>
        <dbReference type="ChEBI" id="CHEBI:83421"/>
        <dbReference type="ChEBI" id="CHEBI:456216"/>
        <dbReference type="EC" id="2.7.11.1"/>
    </reaction>
</comment>
<keyword evidence="13" id="KW-1185">Reference proteome</keyword>
<proteinExistence type="predicted"/>
<evidence type="ECO:0000259" key="10">
    <source>
        <dbReference type="PROSITE" id="PS50208"/>
    </source>
</evidence>
<evidence type="ECO:0000313" key="12">
    <source>
        <dbReference type="EMBL" id="CAH1803214.1"/>
    </source>
</evidence>
<organism evidence="12 13">
    <name type="scientific">Owenia fusiformis</name>
    <name type="common">Polychaete worm</name>
    <dbReference type="NCBI Taxonomy" id="6347"/>
    <lineage>
        <taxon>Eukaryota</taxon>
        <taxon>Metazoa</taxon>
        <taxon>Spiralia</taxon>
        <taxon>Lophotrochozoa</taxon>
        <taxon>Annelida</taxon>
        <taxon>Polychaeta</taxon>
        <taxon>Sedentaria</taxon>
        <taxon>Canalipalpata</taxon>
        <taxon>Sabellida</taxon>
        <taxon>Oweniida</taxon>
        <taxon>Oweniidae</taxon>
        <taxon>Owenia</taxon>
    </lineage>
</organism>
<dbReference type="Proteomes" id="UP000749559">
    <property type="component" value="Unassembled WGS sequence"/>
</dbReference>
<name>A0A8S4QAG2_OWEFU</name>
<accession>A0A8S4QAG2</accession>
<reference evidence="12" key="1">
    <citation type="submission" date="2022-03" db="EMBL/GenBank/DDBJ databases">
        <authorList>
            <person name="Martin C."/>
        </authorList>
    </citation>
    <scope>NUCLEOTIDE SEQUENCE</scope>
</reference>
<keyword evidence="4" id="KW-0547">Nucleotide-binding</keyword>
<evidence type="ECO:0000259" key="11">
    <source>
        <dbReference type="PROSITE" id="PS51424"/>
    </source>
</evidence>